<dbReference type="FunFam" id="3.40.50.970:FF:000019">
    <property type="entry name" value="Pyruvate decarboxylase isozyme"/>
    <property type="match status" value="1"/>
</dbReference>
<sequence>MAGTVKLADYLLTRLHQLGVRSIHGVPGDYNLTLLDHVEPVGIHWVGNSNELGAGYAADGYARIKGIGALITTFGVGELSAINAIAGAYCERAPVVHVVGTPDRPTQEARLKVHHTFGDGEYGRFAQMYAHITVAQASLWDAQSAPEQIDSVLKQCVLHSRPVYIQVPVDLVDVPVDAGRLTSEPLSLGTVSTAATPSQDLALSVVLERVKSAKQPMILVDGETRALRITDDVQSIVQTTKWPTFVTNFSKGLVDETLPNVHGVYLGSYDQKAKAFVDSCDLVLCFGPHFTTTNSVQTSGIPPTAATISFTDNEIHVGEQIYRDVPINSAVFQLRKELSVLNLQPFTTPSSDFHSEDNNTISLASLPTDQTITQGKMWRVFSDFLRPGDIVMGETGTASYGIQELRLASHSRAFAAVTWLSIGYMLPAAQGVALAQRELVASSAYHGLSRARTILFIGDGSFQMTVQELGTIIREDLDVIVFLLNNDGYTIERAIHGLHQKYNDVARWRYLQAPQFLGADAGVFTARVKTWGDLQGVFATEEFTSGKGLRMVEIMLDREDVLEGPLLDLLLKEKKAVAARVNGTAAQVKGTSVH</sequence>
<dbReference type="Pfam" id="PF02775">
    <property type="entry name" value="TPP_enzyme_C"/>
    <property type="match status" value="1"/>
</dbReference>
<feature type="binding site" evidence="11">
    <location>
        <position position="488"/>
    </location>
    <ligand>
        <name>Mg(2+)</name>
        <dbReference type="ChEBI" id="CHEBI:18420"/>
    </ligand>
</feature>
<dbReference type="STRING" id="5601.A0A0D2FXL9"/>
<dbReference type="InterPro" id="IPR012110">
    <property type="entry name" value="PDC/IPDC-like"/>
</dbReference>
<dbReference type="CDD" id="cd02005">
    <property type="entry name" value="TPP_PDC_IPDC"/>
    <property type="match status" value="1"/>
</dbReference>
<reference evidence="16 17" key="1">
    <citation type="submission" date="2015-01" db="EMBL/GenBank/DDBJ databases">
        <title>The Genome Sequence of Capronia semiimmersa CBS27337.</title>
        <authorList>
            <consortium name="The Broad Institute Genomics Platform"/>
            <person name="Cuomo C."/>
            <person name="de Hoog S."/>
            <person name="Gorbushina A."/>
            <person name="Stielow B."/>
            <person name="Teixiera M."/>
            <person name="Abouelleil A."/>
            <person name="Chapman S.B."/>
            <person name="Priest M."/>
            <person name="Young S.K."/>
            <person name="Wortman J."/>
            <person name="Nusbaum C."/>
            <person name="Birren B."/>
        </authorList>
    </citation>
    <scope>NUCLEOTIDE SEQUENCE [LARGE SCALE GENOMIC DNA]</scope>
    <source>
        <strain evidence="16 17">CBS 27337</strain>
    </source>
</reference>
<dbReference type="GO" id="GO:0005829">
    <property type="term" value="C:cytosol"/>
    <property type="evidence" value="ECO:0007669"/>
    <property type="project" value="TreeGrafter"/>
</dbReference>
<comment type="cofactor">
    <cofactor evidence="2">
        <name>thiamine diphosphate</name>
        <dbReference type="ChEBI" id="CHEBI:58937"/>
    </cofactor>
</comment>
<dbReference type="InterPro" id="IPR012001">
    <property type="entry name" value="Thiamin_PyroP_enz_TPP-bd_dom"/>
</dbReference>
<feature type="binding site" evidence="11">
    <location>
        <position position="486"/>
    </location>
    <ligand>
        <name>Mg(2+)</name>
        <dbReference type="ChEBI" id="CHEBI:18420"/>
    </ligand>
</feature>
<evidence type="ECO:0000256" key="5">
    <source>
        <dbReference type="ARBA" id="ARBA00014422"/>
    </source>
</evidence>
<comment type="similarity">
    <text evidence="3 12">Belongs to the TPP enzyme family.</text>
</comment>
<feature type="domain" description="Thiamine pyrophosphate enzyme TPP-binding" evidence="14">
    <location>
        <begin position="406"/>
        <end position="501"/>
    </location>
</feature>
<evidence type="ECO:0000256" key="3">
    <source>
        <dbReference type="ARBA" id="ARBA00007812"/>
    </source>
</evidence>
<dbReference type="EC" id="4.1.1.1" evidence="4"/>
<dbReference type="EMBL" id="KN846961">
    <property type="protein sequence ID" value="KIW64664.1"/>
    <property type="molecule type" value="Genomic_DNA"/>
</dbReference>
<dbReference type="Pfam" id="PF00205">
    <property type="entry name" value="TPP_enzyme_M"/>
    <property type="match status" value="1"/>
</dbReference>
<dbReference type="Proteomes" id="UP000054266">
    <property type="component" value="Unassembled WGS sequence"/>
</dbReference>
<dbReference type="Gene3D" id="3.40.50.970">
    <property type="match status" value="2"/>
</dbReference>
<evidence type="ECO:0000256" key="4">
    <source>
        <dbReference type="ARBA" id="ARBA00013202"/>
    </source>
</evidence>
<evidence type="ECO:0000256" key="7">
    <source>
        <dbReference type="ARBA" id="ARBA00022793"/>
    </source>
</evidence>
<evidence type="ECO:0000256" key="1">
    <source>
        <dbReference type="ARBA" id="ARBA00001041"/>
    </source>
</evidence>
<dbReference type="PIRSF" id="PIRSF036565">
    <property type="entry name" value="Pyruvt_ip_decrb"/>
    <property type="match status" value="1"/>
</dbReference>
<dbReference type="InterPro" id="IPR011766">
    <property type="entry name" value="TPP_enzyme_TPP-bd"/>
</dbReference>
<feature type="domain" description="Thiamine pyrophosphate enzyme N-terminal TPP-binding" evidence="15">
    <location>
        <begin position="6"/>
        <end position="115"/>
    </location>
</feature>
<dbReference type="InterPro" id="IPR047214">
    <property type="entry name" value="TPP_PDC_IPDC"/>
</dbReference>
<dbReference type="GO" id="GO:0005634">
    <property type="term" value="C:nucleus"/>
    <property type="evidence" value="ECO:0007669"/>
    <property type="project" value="TreeGrafter"/>
</dbReference>
<protein>
    <recommendedName>
        <fullName evidence="5">Pyruvate decarboxylase</fullName>
        <ecNumber evidence="4">4.1.1.1</ecNumber>
    </recommendedName>
</protein>
<dbReference type="SUPFAM" id="SSF52467">
    <property type="entry name" value="DHS-like NAD/FAD-binding domain"/>
    <property type="match status" value="1"/>
</dbReference>
<dbReference type="InterPro" id="IPR029061">
    <property type="entry name" value="THDP-binding"/>
</dbReference>
<dbReference type="FunFam" id="3.40.50.970:FF:000024">
    <property type="entry name" value="Pyruvate decarboxylase isozyme"/>
    <property type="match status" value="1"/>
</dbReference>
<keyword evidence="7" id="KW-0210">Decarboxylase</keyword>
<evidence type="ECO:0000256" key="10">
    <source>
        <dbReference type="ARBA" id="ARBA00023239"/>
    </source>
</evidence>
<dbReference type="InterPro" id="IPR047213">
    <property type="entry name" value="TPP_PYR_PDC_IPDC-like"/>
</dbReference>
<evidence type="ECO:0000256" key="8">
    <source>
        <dbReference type="ARBA" id="ARBA00022842"/>
    </source>
</evidence>
<comment type="catalytic activity">
    <reaction evidence="1">
        <text>a 2-oxocarboxylate + H(+) = an aldehyde + CO2</text>
        <dbReference type="Rhea" id="RHEA:11628"/>
        <dbReference type="ChEBI" id="CHEBI:15378"/>
        <dbReference type="ChEBI" id="CHEBI:16526"/>
        <dbReference type="ChEBI" id="CHEBI:17478"/>
        <dbReference type="ChEBI" id="CHEBI:35179"/>
        <dbReference type="EC" id="4.1.1.1"/>
    </reaction>
</comment>
<evidence type="ECO:0000256" key="2">
    <source>
        <dbReference type="ARBA" id="ARBA00001964"/>
    </source>
</evidence>
<evidence type="ECO:0000256" key="11">
    <source>
        <dbReference type="PIRSR" id="PIRSR036565-2"/>
    </source>
</evidence>
<dbReference type="InterPro" id="IPR012000">
    <property type="entry name" value="Thiamin_PyroP_enz_cen_dom"/>
</dbReference>
<evidence type="ECO:0000259" key="15">
    <source>
        <dbReference type="Pfam" id="PF02776"/>
    </source>
</evidence>
<evidence type="ECO:0000259" key="13">
    <source>
        <dbReference type="Pfam" id="PF00205"/>
    </source>
</evidence>
<keyword evidence="6 11" id="KW-0479">Metal-binding</keyword>
<dbReference type="CDD" id="cd07038">
    <property type="entry name" value="TPP_PYR_PDC_IPDC_like"/>
    <property type="match status" value="1"/>
</dbReference>
<feature type="domain" description="Thiamine pyrophosphate enzyme central" evidence="13">
    <location>
        <begin position="206"/>
        <end position="329"/>
    </location>
</feature>
<evidence type="ECO:0000313" key="17">
    <source>
        <dbReference type="Proteomes" id="UP000054266"/>
    </source>
</evidence>
<dbReference type="GO" id="GO:0000287">
    <property type="term" value="F:magnesium ion binding"/>
    <property type="evidence" value="ECO:0007669"/>
    <property type="project" value="InterPro"/>
</dbReference>
<keyword evidence="17" id="KW-1185">Reference proteome</keyword>
<feature type="binding site" evidence="11">
    <location>
        <position position="459"/>
    </location>
    <ligand>
        <name>Mg(2+)</name>
        <dbReference type="ChEBI" id="CHEBI:18420"/>
    </ligand>
</feature>
<evidence type="ECO:0000256" key="6">
    <source>
        <dbReference type="ARBA" id="ARBA00022723"/>
    </source>
</evidence>
<proteinExistence type="inferred from homology"/>
<gene>
    <name evidence="16" type="ORF">PV04_09582</name>
</gene>
<dbReference type="HOGENOM" id="CLU_013748_0_2_1"/>
<keyword evidence="10" id="KW-0456">Lyase</keyword>
<keyword evidence="9 12" id="KW-0786">Thiamine pyrophosphate</keyword>
<dbReference type="AlphaFoldDB" id="A0A0D2FXL9"/>
<name>A0A0D2FXL9_9EURO</name>
<dbReference type="GO" id="GO:0030976">
    <property type="term" value="F:thiamine pyrophosphate binding"/>
    <property type="evidence" value="ECO:0007669"/>
    <property type="project" value="InterPro"/>
</dbReference>
<dbReference type="Pfam" id="PF02776">
    <property type="entry name" value="TPP_enzyme_N"/>
    <property type="match status" value="1"/>
</dbReference>
<organism evidence="16 17">
    <name type="scientific">Phialophora macrospora</name>
    <dbReference type="NCBI Taxonomy" id="1851006"/>
    <lineage>
        <taxon>Eukaryota</taxon>
        <taxon>Fungi</taxon>
        <taxon>Dikarya</taxon>
        <taxon>Ascomycota</taxon>
        <taxon>Pezizomycotina</taxon>
        <taxon>Eurotiomycetes</taxon>
        <taxon>Chaetothyriomycetidae</taxon>
        <taxon>Chaetothyriales</taxon>
        <taxon>Herpotrichiellaceae</taxon>
        <taxon>Phialophora</taxon>
    </lineage>
</organism>
<accession>A0A0D2FXL9</accession>
<comment type="cofactor">
    <cofactor evidence="11">
        <name>Mg(2+)</name>
        <dbReference type="ChEBI" id="CHEBI:18420"/>
    </cofactor>
    <text evidence="11">Binds 1 Mg(2+) per subunit.</text>
</comment>
<dbReference type="PANTHER" id="PTHR43452:SF11">
    <property type="entry name" value="PYRUVATE DECARBOXYLASE"/>
    <property type="match status" value="1"/>
</dbReference>
<evidence type="ECO:0000259" key="14">
    <source>
        <dbReference type="Pfam" id="PF02775"/>
    </source>
</evidence>
<dbReference type="PANTHER" id="PTHR43452">
    <property type="entry name" value="PYRUVATE DECARBOXYLASE"/>
    <property type="match status" value="1"/>
</dbReference>
<evidence type="ECO:0000313" key="16">
    <source>
        <dbReference type="EMBL" id="KIW64664.1"/>
    </source>
</evidence>
<dbReference type="SUPFAM" id="SSF52518">
    <property type="entry name" value="Thiamin diphosphate-binding fold (THDP-binding)"/>
    <property type="match status" value="2"/>
</dbReference>
<evidence type="ECO:0000256" key="9">
    <source>
        <dbReference type="ARBA" id="ARBA00023052"/>
    </source>
</evidence>
<dbReference type="InterPro" id="IPR029035">
    <property type="entry name" value="DHS-like_NAD/FAD-binding_dom"/>
</dbReference>
<keyword evidence="8 11" id="KW-0460">Magnesium</keyword>
<dbReference type="GO" id="GO:0000949">
    <property type="term" value="P:aromatic amino acid family catabolic process to alcohol via Ehrlich pathway"/>
    <property type="evidence" value="ECO:0007669"/>
    <property type="project" value="TreeGrafter"/>
</dbReference>
<dbReference type="GO" id="GO:0004737">
    <property type="term" value="F:pyruvate decarboxylase activity"/>
    <property type="evidence" value="ECO:0007669"/>
    <property type="project" value="UniProtKB-EC"/>
</dbReference>
<dbReference type="Gene3D" id="3.40.50.1220">
    <property type="entry name" value="TPP-binding domain"/>
    <property type="match status" value="1"/>
</dbReference>
<evidence type="ECO:0000256" key="12">
    <source>
        <dbReference type="RuleBase" id="RU362132"/>
    </source>
</evidence>